<keyword evidence="2 3" id="KW-0040">ANK repeat</keyword>
<feature type="repeat" description="ANK" evidence="3">
    <location>
        <begin position="230"/>
        <end position="262"/>
    </location>
</feature>
<proteinExistence type="predicted"/>
<feature type="region of interest" description="Disordered" evidence="4">
    <location>
        <begin position="1"/>
        <end position="32"/>
    </location>
</feature>
<dbReference type="PROSITE" id="PS50297">
    <property type="entry name" value="ANK_REP_REGION"/>
    <property type="match status" value="2"/>
</dbReference>
<evidence type="ECO:0000256" key="3">
    <source>
        <dbReference type="PROSITE-ProRule" id="PRU00023"/>
    </source>
</evidence>
<reference evidence="5" key="1">
    <citation type="submission" date="2021-02" db="EMBL/GenBank/DDBJ databases">
        <authorList>
            <person name="Dougan E. K."/>
            <person name="Rhodes N."/>
            <person name="Thang M."/>
            <person name="Chan C."/>
        </authorList>
    </citation>
    <scope>NUCLEOTIDE SEQUENCE</scope>
</reference>
<dbReference type="InterPro" id="IPR036770">
    <property type="entry name" value="Ankyrin_rpt-contain_sf"/>
</dbReference>
<keyword evidence="1" id="KW-0677">Repeat</keyword>
<dbReference type="SMART" id="SM00248">
    <property type="entry name" value="ANK"/>
    <property type="match status" value="5"/>
</dbReference>
<evidence type="ECO:0000256" key="2">
    <source>
        <dbReference type="ARBA" id="ARBA00023043"/>
    </source>
</evidence>
<evidence type="ECO:0000256" key="4">
    <source>
        <dbReference type="SAM" id="MobiDB-lite"/>
    </source>
</evidence>
<dbReference type="OrthoDB" id="539213at2759"/>
<evidence type="ECO:0000313" key="5">
    <source>
        <dbReference type="EMBL" id="CAE7304188.1"/>
    </source>
</evidence>
<dbReference type="PROSITE" id="PS50088">
    <property type="entry name" value="ANK_REPEAT"/>
    <property type="match status" value="2"/>
</dbReference>
<dbReference type="SUPFAM" id="SSF48403">
    <property type="entry name" value="Ankyrin repeat"/>
    <property type="match status" value="1"/>
</dbReference>
<dbReference type="Proteomes" id="UP000649617">
    <property type="component" value="Unassembled WGS sequence"/>
</dbReference>
<dbReference type="PANTHER" id="PTHR24198:SF165">
    <property type="entry name" value="ANKYRIN REPEAT-CONTAINING PROTEIN-RELATED"/>
    <property type="match status" value="1"/>
</dbReference>
<feature type="non-terminal residue" evidence="5">
    <location>
        <position position="1"/>
    </location>
</feature>
<dbReference type="PANTHER" id="PTHR24198">
    <property type="entry name" value="ANKYRIN REPEAT AND PROTEIN KINASE DOMAIN-CONTAINING PROTEIN"/>
    <property type="match status" value="1"/>
</dbReference>
<protein>
    <submittedName>
        <fullName evidence="5">ANK3 protein</fullName>
    </submittedName>
</protein>
<dbReference type="Pfam" id="PF12796">
    <property type="entry name" value="Ank_2"/>
    <property type="match status" value="2"/>
</dbReference>
<dbReference type="InterPro" id="IPR002110">
    <property type="entry name" value="Ankyrin_rpt"/>
</dbReference>
<name>A0A812NG67_SYMPI</name>
<dbReference type="AlphaFoldDB" id="A0A812NG67"/>
<evidence type="ECO:0000256" key="1">
    <source>
        <dbReference type="ARBA" id="ARBA00022737"/>
    </source>
</evidence>
<feature type="compositionally biased region" description="Basic and acidic residues" evidence="4">
    <location>
        <begin position="21"/>
        <end position="32"/>
    </location>
</feature>
<feature type="repeat" description="ANK" evidence="3">
    <location>
        <begin position="139"/>
        <end position="162"/>
    </location>
</feature>
<sequence>PATRPEAGFSTVLEGESSPEAAKESAVHDDAAEVKPRLQGTPLLADVCRRMRQAAEQMFQAELAEQAPGGNVAWYLSKALERGLSCVVSPLPRFELNAVDPAEGTALHFACSRELGNAALALLACGDFDLSVPKVRERDGSTALHLAAASGLEAVVQALINRADFAEFMGIVDKDGFTALHGAAFRGHLGCVQALVRSPLVSEDIIAACGNFDVPRPHGHWALEAAEIYDMNTALHMAAATGRAEICQLLLIHGPSAANKVNRMGATALHMAAKGGFVSTVEALLASTCFNAVNARDARGFTALHWAAQQVHADICLAILGCQDFFQIESKDLRGRTAANIAEELQHFEVQRQILQRCRKPLD</sequence>
<gene>
    <name evidence="5" type="primary">ANK3</name>
    <name evidence="5" type="ORF">SPIL2461_LOCUS6872</name>
</gene>
<organism evidence="5 6">
    <name type="scientific">Symbiodinium pilosum</name>
    <name type="common">Dinoflagellate</name>
    <dbReference type="NCBI Taxonomy" id="2952"/>
    <lineage>
        <taxon>Eukaryota</taxon>
        <taxon>Sar</taxon>
        <taxon>Alveolata</taxon>
        <taxon>Dinophyceae</taxon>
        <taxon>Suessiales</taxon>
        <taxon>Symbiodiniaceae</taxon>
        <taxon>Symbiodinium</taxon>
    </lineage>
</organism>
<dbReference type="Gene3D" id="1.25.40.20">
    <property type="entry name" value="Ankyrin repeat-containing domain"/>
    <property type="match status" value="2"/>
</dbReference>
<dbReference type="EMBL" id="CAJNIZ010010654">
    <property type="protein sequence ID" value="CAE7304188.1"/>
    <property type="molecule type" value="Genomic_DNA"/>
</dbReference>
<accession>A0A812NG67</accession>
<keyword evidence="6" id="KW-1185">Reference proteome</keyword>
<evidence type="ECO:0000313" key="6">
    <source>
        <dbReference type="Proteomes" id="UP000649617"/>
    </source>
</evidence>
<comment type="caution">
    <text evidence="5">The sequence shown here is derived from an EMBL/GenBank/DDBJ whole genome shotgun (WGS) entry which is preliminary data.</text>
</comment>